<keyword evidence="7 11" id="KW-0630">Potassium</keyword>
<evidence type="ECO:0000256" key="7">
    <source>
        <dbReference type="ARBA" id="ARBA00022958"/>
    </source>
</evidence>
<evidence type="ECO:0000256" key="1">
    <source>
        <dbReference type="ARBA" id="ARBA00022448"/>
    </source>
</evidence>
<organism evidence="12 13">
    <name type="scientific">Clostridium oryzae</name>
    <dbReference type="NCBI Taxonomy" id="1450648"/>
    <lineage>
        <taxon>Bacteria</taxon>
        <taxon>Bacillati</taxon>
        <taxon>Bacillota</taxon>
        <taxon>Clostridia</taxon>
        <taxon>Eubacteriales</taxon>
        <taxon>Clostridiaceae</taxon>
        <taxon>Clostridium</taxon>
    </lineage>
</organism>
<evidence type="ECO:0000256" key="8">
    <source>
        <dbReference type="ARBA" id="ARBA00022989"/>
    </source>
</evidence>
<comment type="caution">
    <text evidence="12">The sequence shown here is derived from an EMBL/GenBank/DDBJ whole genome shotgun (WGS) entry which is preliminary data.</text>
</comment>
<name>A0A1V4IPK1_9CLOT</name>
<protein>
    <recommendedName>
        <fullName evidence="11">Potassium-transporting ATPase KdpC subunit</fullName>
    </recommendedName>
    <alternativeName>
        <fullName evidence="11">ATP phosphohydrolase [potassium-transporting] C chain</fullName>
    </alternativeName>
    <alternativeName>
        <fullName evidence="11">Potassium-binding and translocating subunit C</fullName>
    </alternativeName>
    <alternativeName>
        <fullName evidence="11">Potassium-translocating ATPase C chain</fullName>
    </alternativeName>
</protein>
<dbReference type="InterPro" id="IPR003820">
    <property type="entry name" value="KdpC"/>
</dbReference>
<evidence type="ECO:0000256" key="3">
    <source>
        <dbReference type="ARBA" id="ARBA00022538"/>
    </source>
</evidence>
<keyword evidence="10 11" id="KW-0472">Membrane</keyword>
<dbReference type="NCBIfam" id="NF001454">
    <property type="entry name" value="PRK00315.1"/>
    <property type="match status" value="1"/>
</dbReference>
<keyword evidence="3 11" id="KW-0633">Potassium transport</keyword>
<evidence type="ECO:0000256" key="4">
    <source>
        <dbReference type="ARBA" id="ARBA00022692"/>
    </source>
</evidence>
<dbReference type="STRING" id="1450648.CLORY_20300"/>
<sequence>MQVKKMYVDIMKKAFIISVVLMLLCGVIYPITMTGISQLVFNKKANGSMVIAKGKKVGSQLIGQNFTRPEFFRGRVSSVNYNTYESKDKNKSYGGVASGSQNLAPSNKELQKRVQKDIKEFLKTHPGVKKENIPTDLLTSSGSGLDPNISPEAAKIQIPSVSKASGISEEKLKSIVDKYTEGRSLGIFGQPRVNVLKVNLEISSIMSKR</sequence>
<gene>
    <name evidence="11 12" type="primary">kdpC</name>
    <name evidence="12" type="ORF">CLORY_20300</name>
</gene>
<keyword evidence="12" id="KW-0378">Hydrolase</keyword>
<dbReference type="GO" id="GO:0016787">
    <property type="term" value="F:hydrolase activity"/>
    <property type="evidence" value="ECO:0007669"/>
    <property type="project" value="UniProtKB-KW"/>
</dbReference>
<keyword evidence="8 11" id="KW-1133">Transmembrane helix</keyword>
<keyword evidence="13" id="KW-1185">Reference proteome</keyword>
<dbReference type="Pfam" id="PF02669">
    <property type="entry name" value="KdpC"/>
    <property type="match status" value="1"/>
</dbReference>
<accession>A0A1V4IPK1</accession>
<reference evidence="12 13" key="1">
    <citation type="submission" date="2017-03" db="EMBL/GenBank/DDBJ databases">
        <title>Genome sequence of Clostridium oryzae DSM 28571.</title>
        <authorList>
            <person name="Poehlein A."/>
            <person name="Daniel R."/>
        </authorList>
    </citation>
    <scope>NUCLEOTIDE SEQUENCE [LARGE SCALE GENOMIC DNA]</scope>
    <source>
        <strain evidence="12 13">DSM 28571</strain>
    </source>
</reference>
<dbReference type="GO" id="GO:0005886">
    <property type="term" value="C:plasma membrane"/>
    <property type="evidence" value="ECO:0007669"/>
    <property type="project" value="UniProtKB-SubCell"/>
</dbReference>
<dbReference type="EMBL" id="MZGV01000018">
    <property type="protein sequence ID" value="OPJ61938.1"/>
    <property type="molecule type" value="Genomic_DNA"/>
</dbReference>
<keyword evidence="2 11" id="KW-1003">Cell membrane</keyword>
<comment type="function">
    <text evidence="11">Part of the high-affinity ATP-driven potassium transport (or Kdp) system, which catalyzes the hydrolysis of ATP coupled with the electrogenic transport of potassium into the cytoplasm. This subunit acts as a catalytic chaperone that increases the ATP-binding affinity of the ATP-hydrolyzing subunit KdpB by the formation of a transient KdpB/KdpC/ATP ternary complex.</text>
</comment>
<dbReference type="PANTHER" id="PTHR30042:SF2">
    <property type="entry name" value="POTASSIUM-TRANSPORTING ATPASE KDPC SUBUNIT"/>
    <property type="match status" value="1"/>
</dbReference>
<keyword evidence="4 11" id="KW-0812">Transmembrane</keyword>
<dbReference type="PIRSF" id="PIRSF001296">
    <property type="entry name" value="K_ATPase_KdpC"/>
    <property type="match status" value="1"/>
</dbReference>
<dbReference type="NCBIfam" id="NF010600">
    <property type="entry name" value="PRK13995.1"/>
    <property type="match status" value="1"/>
</dbReference>
<evidence type="ECO:0000313" key="12">
    <source>
        <dbReference type="EMBL" id="OPJ61938.1"/>
    </source>
</evidence>
<comment type="subcellular location">
    <subcellularLocation>
        <location evidence="11">Cell membrane</location>
        <topology evidence="11">Single-pass membrane protein</topology>
    </subcellularLocation>
</comment>
<keyword evidence="1 11" id="KW-0813">Transport</keyword>
<proteinExistence type="inferred from homology"/>
<dbReference type="RefSeq" id="WP_242954390.1">
    <property type="nucleotide sequence ID" value="NZ_MZGV01000018.1"/>
</dbReference>
<dbReference type="GO" id="GO:0005524">
    <property type="term" value="F:ATP binding"/>
    <property type="evidence" value="ECO:0007669"/>
    <property type="project" value="UniProtKB-UniRule"/>
</dbReference>
<comment type="subunit">
    <text evidence="11">The system is composed of three essential subunits: KdpA, KdpB and KdpC.</text>
</comment>
<dbReference type="GO" id="GO:0008556">
    <property type="term" value="F:P-type potassium transmembrane transporter activity"/>
    <property type="evidence" value="ECO:0007669"/>
    <property type="project" value="InterPro"/>
</dbReference>
<keyword evidence="9 11" id="KW-0406">Ion transport</keyword>
<keyword evidence="5 11" id="KW-0547">Nucleotide-binding</keyword>
<keyword evidence="6 11" id="KW-0067">ATP-binding</keyword>
<dbReference type="Proteomes" id="UP000190080">
    <property type="component" value="Unassembled WGS sequence"/>
</dbReference>
<evidence type="ECO:0000256" key="10">
    <source>
        <dbReference type="ARBA" id="ARBA00023136"/>
    </source>
</evidence>
<dbReference type="HAMAP" id="MF_00276">
    <property type="entry name" value="KdpC"/>
    <property type="match status" value="1"/>
</dbReference>
<evidence type="ECO:0000256" key="9">
    <source>
        <dbReference type="ARBA" id="ARBA00023065"/>
    </source>
</evidence>
<evidence type="ECO:0000256" key="6">
    <source>
        <dbReference type="ARBA" id="ARBA00022840"/>
    </source>
</evidence>
<dbReference type="NCBIfam" id="TIGR00681">
    <property type="entry name" value="kdpC"/>
    <property type="match status" value="1"/>
</dbReference>
<dbReference type="PANTHER" id="PTHR30042">
    <property type="entry name" value="POTASSIUM-TRANSPORTING ATPASE C CHAIN"/>
    <property type="match status" value="1"/>
</dbReference>
<evidence type="ECO:0000256" key="2">
    <source>
        <dbReference type="ARBA" id="ARBA00022475"/>
    </source>
</evidence>
<comment type="similarity">
    <text evidence="11">Belongs to the KdpC family.</text>
</comment>
<evidence type="ECO:0000313" key="13">
    <source>
        <dbReference type="Proteomes" id="UP000190080"/>
    </source>
</evidence>
<evidence type="ECO:0000256" key="11">
    <source>
        <dbReference type="HAMAP-Rule" id="MF_00276"/>
    </source>
</evidence>
<evidence type="ECO:0000256" key="5">
    <source>
        <dbReference type="ARBA" id="ARBA00022741"/>
    </source>
</evidence>
<dbReference type="AlphaFoldDB" id="A0A1V4IPK1"/>